<organism evidence="1 2">
    <name type="scientific">Neorhizobium turbinariae</name>
    <dbReference type="NCBI Taxonomy" id="2937795"/>
    <lineage>
        <taxon>Bacteria</taxon>
        <taxon>Pseudomonadati</taxon>
        <taxon>Pseudomonadota</taxon>
        <taxon>Alphaproteobacteria</taxon>
        <taxon>Hyphomicrobiales</taxon>
        <taxon>Rhizobiaceae</taxon>
        <taxon>Rhizobium/Agrobacterium group</taxon>
        <taxon>Neorhizobium</taxon>
    </lineage>
</organism>
<name>A0ABT0IUD7_9HYPH</name>
<reference evidence="1 2" key="1">
    <citation type="submission" date="2022-04" db="EMBL/GenBank/DDBJ databases">
        <title>Rhizobium coralii sp. nov., isolated from coral Turbinaria peltata.</title>
        <authorList>
            <person name="Sun H."/>
        </authorList>
    </citation>
    <scope>NUCLEOTIDE SEQUENCE [LARGE SCALE GENOMIC DNA]</scope>
    <source>
        <strain evidence="1 2">NTR19</strain>
    </source>
</reference>
<dbReference type="EMBL" id="JALPRY010000017">
    <property type="protein sequence ID" value="MCK8781471.1"/>
    <property type="molecule type" value="Genomic_DNA"/>
</dbReference>
<dbReference type="Proteomes" id="UP001202827">
    <property type="component" value="Unassembled WGS sequence"/>
</dbReference>
<keyword evidence="2" id="KW-1185">Reference proteome</keyword>
<dbReference type="RefSeq" id="WP_118851041.1">
    <property type="nucleotide sequence ID" value="NZ_JALPRY010000017.1"/>
</dbReference>
<protein>
    <submittedName>
        <fullName evidence="1">Uncharacterized protein</fullName>
    </submittedName>
</protein>
<evidence type="ECO:0000313" key="1">
    <source>
        <dbReference type="EMBL" id="MCK8781471.1"/>
    </source>
</evidence>
<comment type="caution">
    <text evidence="1">The sequence shown here is derived from an EMBL/GenBank/DDBJ whole genome shotgun (WGS) entry which is preliminary data.</text>
</comment>
<sequence>MNSPATTTAALAVELTPTQVRGLKLAKDGDLHPQGEKKWTHLNAQVTYARSDRFKERPIKVKFATTATVDQLREYGLIRELDDSAPAGETAHGITMAGKMWLLTHK</sequence>
<evidence type="ECO:0000313" key="2">
    <source>
        <dbReference type="Proteomes" id="UP001202827"/>
    </source>
</evidence>
<gene>
    <name evidence="1" type="ORF">M0654_15920</name>
</gene>
<accession>A0ABT0IUD7</accession>
<proteinExistence type="predicted"/>